<dbReference type="SUPFAM" id="SSF54211">
    <property type="entry name" value="Ribosomal protein S5 domain 2-like"/>
    <property type="match status" value="1"/>
</dbReference>
<dbReference type="GO" id="GO:0034473">
    <property type="term" value="P:U1 snRNA 3'-end processing"/>
    <property type="evidence" value="ECO:0007669"/>
    <property type="project" value="TreeGrafter"/>
</dbReference>
<protein>
    <recommendedName>
        <fullName evidence="4">Exosome complex component RRP45</fullName>
    </recommendedName>
    <alternativeName>
        <fullName evidence="10">Exosome component 9</fullName>
    </alternativeName>
</protein>
<feature type="compositionally biased region" description="Basic and acidic residues" evidence="11">
    <location>
        <begin position="296"/>
        <end position="309"/>
    </location>
</feature>
<evidence type="ECO:0000256" key="3">
    <source>
        <dbReference type="ARBA" id="ARBA00006678"/>
    </source>
</evidence>
<evidence type="ECO:0000256" key="2">
    <source>
        <dbReference type="ARBA" id="ARBA00004604"/>
    </source>
</evidence>
<comment type="caution">
    <text evidence="14">The sequence shown here is derived from an EMBL/GenBank/DDBJ whole genome shotgun (WGS) entry which is preliminary data.</text>
</comment>
<evidence type="ECO:0000256" key="4">
    <source>
        <dbReference type="ARBA" id="ARBA00019572"/>
    </source>
</evidence>
<keyword evidence="7" id="KW-0271">Exosome</keyword>
<keyword evidence="6" id="KW-0698">rRNA processing</keyword>
<comment type="similarity">
    <text evidence="3">Belongs to the RNase PH family.</text>
</comment>
<keyword evidence="15" id="KW-1185">Reference proteome</keyword>
<dbReference type="CDD" id="cd11368">
    <property type="entry name" value="RNase_PH_RRP45"/>
    <property type="match status" value="1"/>
</dbReference>
<dbReference type="PANTHER" id="PTHR11097">
    <property type="entry name" value="EXOSOME COMPLEX EXONUCLEASE RIBOSOMAL RNA PROCESSING PROTEIN"/>
    <property type="match status" value="1"/>
</dbReference>
<feature type="domain" description="Exoribonuclease phosphorolytic" evidence="12">
    <location>
        <begin position="31"/>
        <end position="162"/>
    </location>
</feature>
<evidence type="ECO:0000259" key="12">
    <source>
        <dbReference type="Pfam" id="PF01138"/>
    </source>
</evidence>
<dbReference type="GO" id="GO:0016075">
    <property type="term" value="P:rRNA catabolic process"/>
    <property type="evidence" value="ECO:0007669"/>
    <property type="project" value="TreeGrafter"/>
</dbReference>
<name>A0A2G8JR43_STIJA</name>
<dbReference type="GO" id="GO:0071038">
    <property type="term" value="P:TRAMP-dependent tRNA surveillance pathway"/>
    <property type="evidence" value="ECO:0007669"/>
    <property type="project" value="TreeGrafter"/>
</dbReference>
<evidence type="ECO:0000256" key="9">
    <source>
        <dbReference type="ARBA" id="ARBA00023242"/>
    </source>
</evidence>
<evidence type="ECO:0000256" key="6">
    <source>
        <dbReference type="ARBA" id="ARBA00022552"/>
    </source>
</evidence>
<evidence type="ECO:0000256" key="7">
    <source>
        <dbReference type="ARBA" id="ARBA00022835"/>
    </source>
</evidence>
<evidence type="ECO:0000259" key="13">
    <source>
        <dbReference type="Pfam" id="PF03725"/>
    </source>
</evidence>
<dbReference type="AlphaFoldDB" id="A0A2G8JR43"/>
<feature type="domain" description="Exoribonuclease phosphorolytic" evidence="13">
    <location>
        <begin position="188"/>
        <end position="254"/>
    </location>
</feature>
<dbReference type="InterPro" id="IPR027408">
    <property type="entry name" value="PNPase/RNase_PH_dom_sf"/>
</dbReference>
<dbReference type="InterPro" id="IPR015847">
    <property type="entry name" value="ExoRNase_PH_dom2"/>
</dbReference>
<evidence type="ECO:0000313" key="14">
    <source>
        <dbReference type="EMBL" id="PIK38244.1"/>
    </source>
</evidence>
<keyword evidence="9" id="KW-0539">Nucleus</keyword>
<evidence type="ECO:0000256" key="5">
    <source>
        <dbReference type="ARBA" id="ARBA00022490"/>
    </source>
</evidence>
<organism evidence="14 15">
    <name type="scientific">Stichopus japonicus</name>
    <name type="common">Sea cucumber</name>
    <dbReference type="NCBI Taxonomy" id="307972"/>
    <lineage>
        <taxon>Eukaryota</taxon>
        <taxon>Metazoa</taxon>
        <taxon>Echinodermata</taxon>
        <taxon>Eleutherozoa</taxon>
        <taxon>Echinozoa</taxon>
        <taxon>Holothuroidea</taxon>
        <taxon>Aspidochirotacea</taxon>
        <taxon>Aspidochirotida</taxon>
        <taxon>Stichopodidae</taxon>
        <taxon>Apostichopus</taxon>
    </lineage>
</organism>
<proteinExistence type="inferred from homology"/>
<dbReference type="GO" id="GO:0000176">
    <property type="term" value="C:nuclear exosome (RNase complex)"/>
    <property type="evidence" value="ECO:0007669"/>
    <property type="project" value="TreeGrafter"/>
</dbReference>
<evidence type="ECO:0000256" key="8">
    <source>
        <dbReference type="ARBA" id="ARBA00022884"/>
    </source>
</evidence>
<comment type="subcellular location">
    <subcellularLocation>
        <location evidence="1">Cytoplasm</location>
    </subcellularLocation>
    <subcellularLocation>
        <location evidence="2">Nucleus</location>
        <location evidence="2">Nucleolus</location>
    </subcellularLocation>
</comment>
<dbReference type="GO" id="GO:0000177">
    <property type="term" value="C:cytoplasmic exosome (RNase complex)"/>
    <property type="evidence" value="ECO:0007669"/>
    <property type="project" value="TreeGrafter"/>
</dbReference>
<evidence type="ECO:0000256" key="10">
    <source>
        <dbReference type="ARBA" id="ARBA00032660"/>
    </source>
</evidence>
<dbReference type="GO" id="GO:0034475">
    <property type="term" value="P:U4 snRNA 3'-end processing"/>
    <property type="evidence" value="ECO:0007669"/>
    <property type="project" value="TreeGrafter"/>
</dbReference>
<keyword evidence="5" id="KW-0963">Cytoplasm</keyword>
<dbReference type="Proteomes" id="UP000230750">
    <property type="component" value="Unassembled WGS sequence"/>
</dbReference>
<keyword evidence="8" id="KW-0694">RNA-binding</keyword>
<dbReference type="SUPFAM" id="SSF55666">
    <property type="entry name" value="Ribonuclease PH domain 2-like"/>
    <property type="match status" value="1"/>
</dbReference>
<dbReference type="Pfam" id="PF03725">
    <property type="entry name" value="RNase_PH_C"/>
    <property type="match status" value="1"/>
</dbReference>
<feature type="compositionally biased region" description="Acidic residues" evidence="11">
    <location>
        <begin position="312"/>
        <end position="327"/>
    </location>
</feature>
<dbReference type="Pfam" id="PF01138">
    <property type="entry name" value="RNase_PH"/>
    <property type="match status" value="1"/>
</dbReference>
<dbReference type="InterPro" id="IPR050590">
    <property type="entry name" value="Exosome_comp_Rrp42_subfam"/>
</dbReference>
<feature type="compositionally biased region" description="Basic and acidic residues" evidence="11">
    <location>
        <begin position="372"/>
        <end position="385"/>
    </location>
</feature>
<dbReference type="InterPro" id="IPR036345">
    <property type="entry name" value="ExoRNase_PH_dom2_sf"/>
</dbReference>
<dbReference type="PANTHER" id="PTHR11097:SF14">
    <property type="entry name" value="EXOSOME COMPLEX COMPONENT RRP45"/>
    <property type="match status" value="1"/>
</dbReference>
<evidence type="ECO:0000256" key="11">
    <source>
        <dbReference type="SAM" id="MobiDB-lite"/>
    </source>
</evidence>
<gene>
    <name evidence="14" type="ORF">BSL78_24921</name>
</gene>
<reference evidence="14 15" key="1">
    <citation type="journal article" date="2017" name="PLoS Biol.">
        <title>The sea cucumber genome provides insights into morphological evolution and visceral regeneration.</title>
        <authorList>
            <person name="Zhang X."/>
            <person name="Sun L."/>
            <person name="Yuan J."/>
            <person name="Sun Y."/>
            <person name="Gao Y."/>
            <person name="Zhang L."/>
            <person name="Li S."/>
            <person name="Dai H."/>
            <person name="Hamel J.F."/>
            <person name="Liu C."/>
            <person name="Yu Y."/>
            <person name="Liu S."/>
            <person name="Lin W."/>
            <person name="Guo K."/>
            <person name="Jin S."/>
            <person name="Xu P."/>
            <person name="Storey K.B."/>
            <person name="Huan P."/>
            <person name="Zhang T."/>
            <person name="Zhou Y."/>
            <person name="Zhang J."/>
            <person name="Lin C."/>
            <person name="Li X."/>
            <person name="Xing L."/>
            <person name="Huo D."/>
            <person name="Sun M."/>
            <person name="Wang L."/>
            <person name="Mercier A."/>
            <person name="Li F."/>
            <person name="Yang H."/>
            <person name="Xiang J."/>
        </authorList>
    </citation>
    <scope>NUCLEOTIDE SEQUENCE [LARGE SCALE GENOMIC DNA]</scope>
    <source>
        <strain evidence="14">Shaxun</strain>
        <tissue evidence="14">Muscle</tissue>
    </source>
</reference>
<dbReference type="InterPro" id="IPR020568">
    <property type="entry name" value="Ribosomal_Su5_D2-typ_SF"/>
</dbReference>
<dbReference type="FunFam" id="3.30.230.70:FF:000005">
    <property type="entry name" value="Exosome complex component RRP45"/>
    <property type="match status" value="1"/>
</dbReference>
<dbReference type="OrthoDB" id="10264038at2759"/>
<accession>A0A2G8JR43</accession>
<feature type="compositionally biased region" description="Basic and acidic residues" evidence="11">
    <location>
        <begin position="274"/>
        <end position="284"/>
    </location>
</feature>
<dbReference type="Gene3D" id="3.30.230.70">
    <property type="entry name" value="GHMP Kinase, N-terminal domain"/>
    <property type="match status" value="1"/>
</dbReference>
<sequence>MKVIVSAAEKQFINSAIASGKRLDGRDTYDYRKVRITYGTERGCCEVQVGETRVLAQTSCEVVKPSGARPSEGMLHINLELSPMASPTFEPGRMSSFGVELNRLLERSVRESKAVDTESLCIVVGVKVWQVRVDLHALNFDGNLLDCSSIAAIASLHHFRRPEVTVSGEQVTIHSLEDREPVALSIHHMPICVTFAFFQEGKYLLVDPSDREESVMDGTMVVCMNIHRELCTVQMTGSMLLLKDQLSRCCQIAIVKVSEITEVIKSALANDAQARKEGRKHGFAESKVSSRITTGHMEEQTIPIKKEVDGSGSEDEMEDEEEEEEANGEEKNQNGSDVKIDSPGVGTIGEGLRNTWGVPTEDSDDNGQDTIMEEKATTEADDKRGGNKSCQKNL</sequence>
<feature type="region of interest" description="Disordered" evidence="11">
    <location>
        <begin position="274"/>
        <end position="394"/>
    </location>
</feature>
<dbReference type="GO" id="GO:0034476">
    <property type="term" value="P:U5 snRNA 3'-end processing"/>
    <property type="evidence" value="ECO:0007669"/>
    <property type="project" value="TreeGrafter"/>
</dbReference>
<dbReference type="GO" id="GO:0005730">
    <property type="term" value="C:nucleolus"/>
    <property type="evidence" value="ECO:0007669"/>
    <property type="project" value="UniProtKB-SubCell"/>
</dbReference>
<dbReference type="STRING" id="307972.A0A2G8JR43"/>
<dbReference type="GO" id="GO:0000467">
    <property type="term" value="P:exonucleolytic trimming to generate mature 3'-end of 5.8S rRNA from tricistronic rRNA transcript (SSU-rRNA, 5.8S rRNA, LSU-rRNA)"/>
    <property type="evidence" value="ECO:0007669"/>
    <property type="project" value="TreeGrafter"/>
</dbReference>
<evidence type="ECO:0000256" key="1">
    <source>
        <dbReference type="ARBA" id="ARBA00004496"/>
    </source>
</evidence>
<dbReference type="EMBL" id="MRZV01001383">
    <property type="protein sequence ID" value="PIK38244.1"/>
    <property type="molecule type" value="Genomic_DNA"/>
</dbReference>
<dbReference type="GO" id="GO:0035925">
    <property type="term" value="F:mRNA 3'-UTR AU-rich region binding"/>
    <property type="evidence" value="ECO:0007669"/>
    <property type="project" value="TreeGrafter"/>
</dbReference>
<dbReference type="GO" id="GO:0071028">
    <property type="term" value="P:nuclear mRNA surveillance"/>
    <property type="evidence" value="ECO:0007669"/>
    <property type="project" value="TreeGrafter"/>
</dbReference>
<dbReference type="GO" id="GO:0071035">
    <property type="term" value="P:nuclear polyadenylation-dependent rRNA catabolic process"/>
    <property type="evidence" value="ECO:0007669"/>
    <property type="project" value="TreeGrafter"/>
</dbReference>
<dbReference type="InterPro" id="IPR001247">
    <property type="entry name" value="ExoRNase_PH_dom1"/>
</dbReference>
<evidence type="ECO:0000313" key="15">
    <source>
        <dbReference type="Proteomes" id="UP000230750"/>
    </source>
</evidence>
<dbReference type="InterPro" id="IPR033100">
    <property type="entry name" value="Rrp45"/>
</dbReference>